<gene>
    <name evidence="1" type="ORF">K2173_003059</name>
</gene>
<organism evidence="1 2">
    <name type="scientific">Erythroxylum novogranatense</name>
    <dbReference type="NCBI Taxonomy" id="1862640"/>
    <lineage>
        <taxon>Eukaryota</taxon>
        <taxon>Viridiplantae</taxon>
        <taxon>Streptophyta</taxon>
        <taxon>Embryophyta</taxon>
        <taxon>Tracheophyta</taxon>
        <taxon>Spermatophyta</taxon>
        <taxon>Magnoliopsida</taxon>
        <taxon>eudicotyledons</taxon>
        <taxon>Gunneridae</taxon>
        <taxon>Pentapetalae</taxon>
        <taxon>rosids</taxon>
        <taxon>fabids</taxon>
        <taxon>Malpighiales</taxon>
        <taxon>Erythroxylaceae</taxon>
        <taxon>Erythroxylum</taxon>
    </lineage>
</organism>
<reference evidence="1 2" key="1">
    <citation type="submission" date="2021-09" db="EMBL/GenBank/DDBJ databases">
        <title>Genomic insights and catalytic innovation underlie evolution of tropane alkaloids biosynthesis.</title>
        <authorList>
            <person name="Wang Y.-J."/>
            <person name="Tian T."/>
            <person name="Huang J.-P."/>
            <person name="Huang S.-X."/>
        </authorList>
    </citation>
    <scope>NUCLEOTIDE SEQUENCE [LARGE SCALE GENOMIC DNA]</scope>
    <source>
        <strain evidence="1">KIB-2018</strain>
        <tissue evidence="1">Leaf</tissue>
    </source>
</reference>
<evidence type="ECO:0000313" key="1">
    <source>
        <dbReference type="EMBL" id="KAJ8748422.1"/>
    </source>
</evidence>
<dbReference type="AlphaFoldDB" id="A0AAV8S8B1"/>
<name>A0AAV8S8B1_9ROSI</name>
<protein>
    <submittedName>
        <fullName evidence="1">Uncharacterized protein</fullName>
    </submittedName>
</protein>
<proteinExistence type="predicted"/>
<keyword evidence="2" id="KW-1185">Reference proteome</keyword>
<accession>A0AAV8S8B1</accession>
<dbReference type="Proteomes" id="UP001159364">
    <property type="component" value="Linkage Group LG12"/>
</dbReference>
<evidence type="ECO:0000313" key="2">
    <source>
        <dbReference type="Proteomes" id="UP001159364"/>
    </source>
</evidence>
<comment type="caution">
    <text evidence="1">The sequence shown here is derived from an EMBL/GenBank/DDBJ whole genome shotgun (WGS) entry which is preliminary data.</text>
</comment>
<sequence length="101" mass="11391">MPNFCVGFTSREADTRHFDVRGMEQYCSSGDEDLTQSSNIRLHVVMGARYKSRNNPCLQLPTAVKNSHRTVSMWKPRVGNFAESTHVNNFNEALAIKTGDL</sequence>
<dbReference type="EMBL" id="JAIWQS010000012">
    <property type="protein sequence ID" value="KAJ8748422.1"/>
    <property type="molecule type" value="Genomic_DNA"/>
</dbReference>